<evidence type="ECO:0000313" key="1">
    <source>
        <dbReference type="EMBL" id="THU86872.1"/>
    </source>
</evidence>
<protein>
    <submittedName>
        <fullName evidence="1">Uncharacterized protein</fullName>
    </submittedName>
</protein>
<organism evidence="1 2">
    <name type="scientific">Dendrothele bispora (strain CBS 962.96)</name>
    <dbReference type="NCBI Taxonomy" id="1314807"/>
    <lineage>
        <taxon>Eukaryota</taxon>
        <taxon>Fungi</taxon>
        <taxon>Dikarya</taxon>
        <taxon>Basidiomycota</taxon>
        <taxon>Agaricomycotina</taxon>
        <taxon>Agaricomycetes</taxon>
        <taxon>Agaricomycetidae</taxon>
        <taxon>Agaricales</taxon>
        <taxon>Agaricales incertae sedis</taxon>
        <taxon>Dendrothele</taxon>
    </lineage>
</organism>
<keyword evidence="2" id="KW-1185">Reference proteome</keyword>
<reference evidence="1 2" key="1">
    <citation type="journal article" date="2019" name="Nat. Ecol. Evol.">
        <title>Megaphylogeny resolves global patterns of mushroom evolution.</title>
        <authorList>
            <person name="Varga T."/>
            <person name="Krizsan K."/>
            <person name="Foldi C."/>
            <person name="Dima B."/>
            <person name="Sanchez-Garcia M."/>
            <person name="Sanchez-Ramirez S."/>
            <person name="Szollosi G.J."/>
            <person name="Szarkandi J.G."/>
            <person name="Papp V."/>
            <person name="Albert L."/>
            <person name="Andreopoulos W."/>
            <person name="Angelini C."/>
            <person name="Antonin V."/>
            <person name="Barry K.W."/>
            <person name="Bougher N.L."/>
            <person name="Buchanan P."/>
            <person name="Buyck B."/>
            <person name="Bense V."/>
            <person name="Catcheside P."/>
            <person name="Chovatia M."/>
            <person name="Cooper J."/>
            <person name="Damon W."/>
            <person name="Desjardin D."/>
            <person name="Finy P."/>
            <person name="Geml J."/>
            <person name="Haridas S."/>
            <person name="Hughes K."/>
            <person name="Justo A."/>
            <person name="Karasinski D."/>
            <person name="Kautmanova I."/>
            <person name="Kiss B."/>
            <person name="Kocsube S."/>
            <person name="Kotiranta H."/>
            <person name="LaButti K.M."/>
            <person name="Lechner B.E."/>
            <person name="Liimatainen K."/>
            <person name="Lipzen A."/>
            <person name="Lukacs Z."/>
            <person name="Mihaltcheva S."/>
            <person name="Morgado L.N."/>
            <person name="Niskanen T."/>
            <person name="Noordeloos M.E."/>
            <person name="Ohm R.A."/>
            <person name="Ortiz-Santana B."/>
            <person name="Ovrebo C."/>
            <person name="Racz N."/>
            <person name="Riley R."/>
            <person name="Savchenko A."/>
            <person name="Shiryaev A."/>
            <person name="Soop K."/>
            <person name="Spirin V."/>
            <person name="Szebenyi C."/>
            <person name="Tomsovsky M."/>
            <person name="Tulloss R.E."/>
            <person name="Uehling J."/>
            <person name="Grigoriev I.V."/>
            <person name="Vagvolgyi C."/>
            <person name="Papp T."/>
            <person name="Martin F.M."/>
            <person name="Miettinen O."/>
            <person name="Hibbett D.S."/>
            <person name="Nagy L.G."/>
        </authorList>
    </citation>
    <scope>NUCLEOTIDE SEQUENCE [LARGE SCALE GENOMIC DNA]</scope>
    <source>
        <strain evidence="1 2">CBS 962.96</strain>
    </source>
</reference>
<sequence>MENKKVQVQVLILSLRAKTQIIDSRLKEGDSMFRVSNDVKLFSMASIESLDYYNETPLGKLGQRVQGISPIENAANKGETYLFMNEISIGIEFMEYLAAIRDGNPVMGITSLVEVYFSVFVDDCAKKEFIDLLEPFNQY</sequence>
<name>A0A4S8LD95_DENBC</name>
<proteinExistence type="predicted"/>
<evidence type="ECO:0000313" key="2">
    <source>
        <dbReference type="Proteomes" id="UP000297245"/>
    </source>
</evidence>
<dbReference type="AlphaFoldDB" id="A0A4S8LD95"/>
<gene>
    <name evidence="1" type="ORF">K435DRAFT_804761</name>
</gene>
<dbReference type="Proteomes" id="UP000297245">
    <property type="component" value="Unassembled WGS sequence"/>
</dbReference>
<dbReference type="EMBL" id="ML179475">
    <property type="protein sequence ID" value="THU86872.1"/>
    <property type="molecule type" value="Genomic_DNA"/>
</dbReference>
<accession>A0A4S8LD95</accession>